<evidence type="ECO:0000313" key="4">
    <source>
        <dbReference type="EMBL" id="CAG9316692.1"/>
    </source>
</evidence>
<keyword evidence="2" id="KW-0812">Transmembrane</keyword>
<dbReference type="AlphaFoldDB" id="A0AAU9IUA5"/>
<organism evidence="4 5">
    <name type="scientific">Blepharisma stoltei</name>
    <dbReference type="NCBI Taxonomy" id="1481888"/>
    <lineage>
        <taxon>Eukaryota</taxon>
        <taxon>Sar</taxon>
        <taxon>Alveolata</taxon>
        <taxon>Ciliophora</taxon>
        <taxon>Postciliodesmatophora</taxon>
        <taxon>Heterotrichea</taxon>
        <taxon>Heterotrichida</taxon>
        <taxon>Blepharismidae</taxon>
        <taxon>Blepharisma</taxon>
    </lineage>
</organism>
<dbReference type="Gene3D" id="3.30.40.10">
    <property type="entry name" value="Zinc/RING finger domain, C3HC4 (zinc finger)"/>
    <property type="match status" value="1"/>
</dbReference>
<keyword evidence="2" id="KW-0472">Membrane</keyword>
<evidence type="ECO:0000313" key="5">
    <source>
        <dbReference type="Proteomes" id="UP001162131"/>
    </source>
</evidence>
<dbReference type="Proteomes" id="UP001162131">
    <property type="component" value="Unassembled WGS sequence"/>
</dbReference>
<dbReference type="PROSITE" id="PS50089">
    <property type="entry name" value="ZF_RING_2"/>
    <property type="match status" value="1"/>
</dbReference>
<dbReference type="InterPro" id="IPR013083">
    <property type="entry name" value="Znf_RING/FYVE/PHD"/>
</dbReference>
<dbReference type="SMART" id="SM00184">
    <property type="entry name" value="RING"/>
    <property type="match status" value="1"/>
</dbReference>
<keyword evidence="1" id="KW-0479">Metal-binding</keyword>
<dbReference type="InterPro" id="IPR001841">
    <property type="entry name" value="Znf_RING"/>
</dbReference>
<dbReference type="EMBL" id="CAJZBQ010000016">
    <property type="protein sequence ID" value="CAG9316692.1"/>
    <property type="molecule type" value="Genomic_DNA"/>
</dbReference>
<evidence type="ECO:0000256" key="1">
    <source>
        <dbReference type="PROSITE-ProRule" id="PRU00175"/>
    </source>
</evidence>
<proteinExistence type="predicted"/>
<keyword evidence="1" id="KW-0863">Zinc-finger</keyword>
<feature type="transmembrane region" description="Helical" evidence="2">
    <location>
        <begin position="6"/>
        <end position="30"/>
    </location>
</feature>
<dbReference type="Pfam" id="PF13639">
    <property type="entry name" value="zf-RING_2"/>
    <property type="match status" value="1"/>
</dbReference>
<comment type="caution">
    <text evidence="4">The sequence shown here is derived from an EMBL/GenBank/DDBJ whole genome shotgun (WGS) entry which is preliminary data.</text>
</comment>
<reference evidence="4" key="1">
    <citation type="submission" date="2021-09" db="EMBL/GenBank/DDBJ databases">
        <authorList>
            <consortium name="AG Swart"/>
            <person name="Singh M."/>
            <person name="Singh A."/>
            <person name="Seah K."/>
            <person name="Emmerich C."/>
        </authorList>
    </citation>
    <scope>NUCLEOTIDE SEQUENCE</scope>
    <source>
        <strain evidence="4">ATCC30299</strain>
    </source>
</reference>
<feature type="domain" description="RING-type" evidence="3">
    <location>
        <begin position="92"/>
        <end position="135"/>
    </location>
</feature>
<keyword evidence="1" id="KW-0862">Zinc</keyword>
<protein>
    <recommendedName>
        <fullName evidence="3">RING-type domain-containing protein</fullName>
    </recommendedName>
</protein>
<accession>A0AAU9IUA5</accession>
<sequence length="140" mass="16111">MTDNQDSLIIAGCLIVGLFFFVFLAIYIYCRRYFSRLKRLSRQFTANSAGPISSNISGPNQITSEITETMLNKKMPMLFYPIKKKFKGEPACTICLVDFKQGEVLRLTKCKHIFHVGCIDEWIISSSKKKCPNCNWQILR</sequence>
<evidence type="ECO:0000256" key="2">
    <source>
        <dbReference type="SAM" id="Phobius"/>
    </source>
</evidence>
<dbReference type="PANTHER" id="PTHR45676">
    <property type="entry name" value="RING-H2 FINGER PROTEIN ATL51-RELATED"/>
    <property type="match status" value="1"/>
</dbReference>
<keyword evidence="5" id="KW-1185">Reference proteome</keyword>
<dbReference type="GO" id="GO:0008270">
    <property type="term" value="F:zinc ion binding"/>
    <property type="evidence" value="ECO:0007669"/>
    <property type="project" value="UniProtKB-KW"/>
</dbReference>
<evidence type="ECO:0000259" key="3">
    <source>
        <dbReference type="PROSITE" id="PS50089"/>
    </source>
</evidence>
<name>A0AAU9IUA5_9CILI</name>
<keyword evidence="2" id="KW-1133">Transmembrane helix</keyword>
<gene>
    <name evidence="4" type="ORF">BSTOLATCC_MIC16799</name>
</gene>
<dbReference type="SUPFAM" id="SSF57850">
    <property type="entry name" value="RING/U-box"/>
    <property type="match status" value="1"/>
</dbReference>